<evidence type="ECO:0000259" key="1">
    <source>
        <dbReference type="Pfam" id="PF04717"/>
    </source>
</evidence>
<dbReference type="SUPFAM" id="SSF69255">
    <property type="entry name" value="gp5 N-terminal domain-like"/>
    <property type="match status" value="1"/>
</dbReference>
<comment type="caution">
    <text evidence="2">The sequence shown here is derived from an EMBL/GenBank/DDBJ whole genome shotgun (WGS) entry which is preliminary data.</text>
</comment>
<dbReference type="RefSeq" id="WP_201075385.1">
    <property type="nucleotide sequence ID" value="NZ_CAJNAS010000010.1"/>
</dbReference>
<name>A0A9N8MVC9_9BURK</name>
<dbReference type="Proteomes" id="UP000675121">
    <property type="component" value="Unassembled WGS sequence"/>
</dbReference>
<sequence length="536" mass="58387">MRPTPAIVFLTGEPPVPLGVLRPIWVETHHKVNGIPTAKITLSVPGDALETLSSCDEDIDLCEPGRAAAIFLLEKGGETCVFRGAIVQQSLKMRRDRVELTLTLRHRLQALVNTHRSQVFEQQNDAAIVGRLLLEQEIPLLAVTGMSTLFDQLVQFRCSDWTFLRSRLDANGVWLLPTPEGVTIMRPTLSAIPEHTFRQHAHSVDEDPLIEEGVWSFSEQYQPSELTVATWDDKAQVNQTALASLTALGTQAFNATPGAPLNATPWEFNYSTPLGLDVATKLATSLLMNLQAAGAEGEFLVEGGANYRLGQTLAIEDYGRSFDGNGIITGIRHRVSKEEGWRTIVSLGKDDVVRDMTNVTRASGLHIGVIAPFAEDISGMNRLRIRVPVLGDRNNVLWARFASPYASQMSGFCFYPETGDEVVVGFIDEDPSCPVILGAMHNPVNRAPVPPSLENTNKTLIINKGGQQFQLSFDMLLGSVELSSADNKLVLQEGVTLESKQVLAAKANSISIEGERTTLSGKGAVTISGARIDLSQ</sequence>
<evidence type="ECO:0000313" key="2">
    <source>
        <dbReference type="EMBL" id="CAE6910092.1"/>
    </source>
</evidence>
<dbReference type="SUPFAM" id="SSF69279">
    <property type="entry name" value="Phage tail proteins"/>
    <property type="match status" value="1"/>
</dbReference>
<accession>A0A9N8MVC9</accession>
<dbReference type="Pfam" id="PF04717">
    <property type="entry name" value="Phage_base_V"/>
    <property type="match status" value="1"/>
</dbReference>
<dbReference type="InterPro" id="IPR037026">
    <property type="entry name" value="Vgr_OB-fold_dom_sf"/>
</dbReference>
<protein>
    <recommendedName>
        <fullName evidence="1">Gp5/Type VI secretion system Vgr protein OB-fold domain-containing protein</fullName>
    </recommendedName>
</protein>
<dbReference type="InterPro" id="IPR006531">
    <property type="entry name" value="Gp5/Vgr_OB"/>
</dbReference>
<dbReference type="AlphaFoldDB" id="A0A9N8MVC9"/>
<dbReference type="Gene3D" id="2.40.50.230">
    <property type="entry name" value="Gp5 N-terminal domain"/>
    <property type="match status" value="1"/>
</dbReference>
<dbReference type="Gene3D" id="4.10.220.110">
    <property type="match status" value="1"/>
</dbReference>
<evidence type="ECO:0000313" key="3">
    <source>
        <dbReference type="Proteomes" id="UP000675121"/>
    </source>
</evidence>
<reference evidence="2" key="1">
    <citation type="submission" date="2021-02" db="EMBL/GenBank/DDBJ databases">
        <authorList>
            <person name="Vanwijnsberghe S."/>
        </authorList>
    </citation>
    <scope>NUCLEOTIDE SEQUENCE</scope>
    <source>
        <strain evidence="2">R-70211</strain>
    </source>
</reference>
<dbReference type="Gene3D" id="3.55.50.10">
    <property type="entry name" value="Baseplate protein-like domains"/>
    <property type="match status" value="1"/>
</dbReference>
<dbReference type="Pfam" id="PF05954">
    <property type="entry name" value="Phage_GPD"/>
    <property type="match status" value="1"/>
</dbReference>
<keyword evidence="3" id="KW-1185">Reference proteome</keyword>
<dbReference type="Gene3D" id="2.30.110.50">
    <property type="match status" value="1"/>
</dbReference>
<gene>
    <name evidence="2" type="ORF">R70211_03855</name>
</gene>
<feature type="domain" description="Gp5/Type VI secretion system Vgr protein OB-fold" evidence="1">
    <location>
        <begin position="369"/>
        <end position="441"/>
    </location>
</feature>
<proteinExistence type="predicted"/>
<organism evidence="2 3">
    <name type="scientific">Paraburkholderia domus</name>
    <dbReference type="NCBI Taxonomy" id="2793075"/>
    <lineage>
        <taxon>Bacteria</taxon>
        <taxon>Pseudomonadati</taxon>
        <taxon>Pseudomonadota</taxon>
        <taxon>Betaproteobacteria</taxon>
        <taxon>Burkholderiales</taxon>
        <taxon>Burkholderiaceae</taxon>
        <taxon>Paraburkholderia</taxon>
    </lineage>
</organism>
<dbReference type="EMBL" id="CAJNAS010000010">
    <property type="protein sequence ID" value="CAE6910092.1"/>
    <property type="molecule type" value="Genomic_DNA"/>
</dbReference>